<reference evidence="9" key="1">
    <citation type="submission" date="2022-02" db="EMBL/GenBank/DDBJ databases">
        <authorList>
            <person name="Henning P.M."/>
            <person name="McCubbin A.G."/>
            <person name="Shore J.S."/>
        </authorList>
    </citation>
    <scope>NUCLEOTIDE SEQUENCE</scope>
    <source>
        <strain evidence="9">F60SS</strain>
        <tissue evidence="9">Leaves</tissue>
    </source>
</reference>
<feature type="signal peptide" evidence="8">
    <location>
        <begin position="1"/>
        <end position="26"/>
    </location>
</feature>
<keyword evidence="10" id="KW-1185">Reference proteome</keyword>
<dbReference type="PANTHER" id="PTHR45650">
    <property type="entry name" value="GDSL-LIKE LIPASE/ACYLHYDROLASE-RELATED"/>
    <property type="match status" value="1"/>
</dbReference>
<evidence type="ECO:0000256" key="7">
    <source>
        <dbReference type="ARBA" id="ARBA00023098"/>
    </source>
</evidence>
<proteinExistence type="inferred from homology"/>
<reference evidence="9" key="2">
    <citation type="journal article" date="2023" name="Plants (Basel)">
        <title>Annotation of the Turnera subulata (Passifloraceae) Draft Genome Reveals the S-Locus Evolved after the Divergence of Turneroideae from Passifloroideae in a Stepwise Manner.</title>
        <authorList>
            <person name="Henning P.M."/>
            <person name="Roalson E.H."/>
            <person name="Mir W."/>
            <person name="McCubbin A.G."/>
            <person name="Shore J.S."/>
        </authorList>
    </citation>
    <scope>NUCLEOTIDE SEQUENCE</scope>
    <source>
        <strain evidence="9">F60SS</strain>
    </source>
</reference>
<dbReference type="GO" id="GO:0005576">
    <property type="term" value="C:extracellular region"/>
    <property type="evidence" value="ECO:0007669"/>
    <property type="project" value="UniProtKB-SubCell"/>
</dbReference>
<keyword evidence="3" id="KW-0964">Secreted</keyword>
<accession>A0A9Q0JI78</accession>
<dbReference type="InterPro" id="IPR051238">
    <property type="entry name" value="GDSL_esterase/lipase"/>
</dbReference>
<name>A0A9Q0JI78_9ROSI</name>
<evidence type="ECO:0000256" key="6">
    <source>
        <dbReference type="ARBA" id="ARBA00022963"/>
    </source>
</evidence>
<keyword evidence="5" id="KW-0378">Hydrolase</keyword>
<keyword evidence="6" id="KW-0442">Lipid degradation</keyword>
<evidence type="ECO:0000256" key="1">
    <source>
        <dbReference type="ARBA" id="ARBA00004613"/>
    </source>
</evidence>
<dbReference type="AlphaFoldDB" id="A0A9Q0JI78"/>
<dbReference type="GO" id="GO:0016042">
    <property type="term" value="P:lipid catabolic process"/>
    <property type="evidence" value="ECO:0007669"/>
    <property type="project" value="UniProtKB-KW"/>
</dbReference>
<evidence type="ECO:0000256" key="2">
    <source>
        <dbReference type="ARBA" id="ARBA00008668"/>
    </source>
</evidence>
<evidence type="ECO:0008006" key="11">
    <source>
        <dbReference type="Google" id="ProtNLM"/>
    </source>
</evidence>
<evidence type="ECO:0000256" key="3">
    <source>
        <dbReference type="ARBA" id="ARBA00022525"/>
    </source>
</evidence>
<dbReference type="EMBL" id="JAKUCV010002721">
    <property type="protein sequence ID" value="KAJ4841605.1"/>
    <property type="molecule type" value="Genomic_DNA"/>
</dbReference>
<evidence type="ECO:0000313" key="10">
    <source>
        <dbReference type="Proteomes" id="UP001141552"/>
    </source>
</evidence>
<dbReference type="OrthoDB" id="1600564at2759"/>
<comment type="similarity">
    <text evidence="2">Belongs to the 'GDSL' lipolytic enzyme family.</text>
</comment>
<feature type="chain" id="PRO_5040477163" description="GDSL esterase/lipase" evidence="8">
    <location>
        <begin position="27"/>
        <end position="87"/>
    </location>
</feature>
<dbReference type="GO" id="GO:0016787">
    <property type="term" value="F:hydrolase activity"/>
    <property type="evidence" value="ECO:0007669"/>
    <property type="project" value="UniProtKB-KW"/>
</dbReference>
<dbReference type="InterPro" id="IPR036514">
    <property type="entry name" value="SGNH_hydro_sf"/>
</dbReference>
<dbReference type="Proteomes" id="UP001141552">
    <property type="component" value="Unassembled WGS sequence"/>
</dbReference>
<evidence type="ECO:0000256" key="8">
    <source>
        <dbReference type="SAM" id="SignalP"/>
    </source>
</evidence>
<comment type="caution">
    <text evidence="9">The sequence shown here is derived from an EMBL/GenBank/DDBJ whole genome shotgun (WGS) entry which is preliminary data.</text>
</comment>
<dbReference type="Gene3D" id="3.40.50.1110">
    <property type="entry name" value="SGNH hydrolase"/>
    <property type="match status" value="1"/>
</dbReference>
<keyword evidence="7" id="KW-0443">Lipid metabolism</keyword>
<organism evidence="9 10">
    <name type="scientific">Turnera subulata</name>
    <dbReference type="NCBI Taxonomy" id="218843"/>
    <lineage>
        <taxon>Eukaryota</taxon>
        <taxon>Viridiplantae</taxon>
        <taxon>Streptophyta</taxon>
        <taxon>Embryophyta</taxon>
        <taxon>Tracheophyta</taxon>
        <taxon>Spermatophyta</taxon>
        <taxon>Magnoliopsida</taxon>
        <taxon>eudicotyledons</taxon>
        <taxon>Gunneridae</taxon>
        <taxon>Pentapetalae</taxon>
        <taxon>rosids</taxon>
        <taxon>fabids</taxon>
        <taxon>Malpighiales</taxon>
        <taxon>Passifloraceae</taxon>
        <taxon>Turnera</taxon>
    </lineage>
</organism>
<gene>
    <name evidence="9" type="ORF">Tsubulata_004882</name>
</gene>
<sequence length="87" mass="9787">MERCSVFSFPLFLLVVMTLAFYSADATDDRPLLFIFGDSTVDVGTINDVRNIGFQCPYGIDYPNSVPTGRFSNGYNLADELGMNYFY</sequence>
<comment type="subcellular location">
    <subcellularLocation>
        <location evidence="1">Secreted</location>
    </subcellularLocation>
</comment>
<keyword evidence="4 8" id="KW-0732">Signal</keyword>
<evidence type="ECO:0000256" key="5">
    <source>
        <dbReference type="ARBA" id="ARBA00022801"/>
    </source>
</evidence>
<protein>
    <recommendedName>
        <fullName evidence="11">GDSL esterase/lipase</fullName>
    </recommendedName>
</protein>
<evidence type="ECO:0000256" key="4">
    <source>
        <dbReference type="ARBA" id="ARBA00022729"/>
    </source>
</evidence>
<evidence type="ECO:0000313" key="9">
    <source>
        <dbReference type="EMBL" id="KAJ4841605.1"/>
    </source>
</evidence>